<dbReference type="STRING" id="1619100.UT34_C0001G0456"/>
<protein>
    <submittedName>
        <fullName evidence="1">PE-PGRS family protein</fullName>
    </submittedName>
</protein>
<organism evidence="1 2">
    <name type="scientific">candidate division WS6 bacterium GW2011_GWF2_39_15</name>
    <dbReference type="NCBI Taxonomy" id="1619100"/>
    <lineage>
        <taxon>Bacteria</taxon>
        <taxon>Candidatus Dojkabacteria</taxon>
    </lineage>
</organism>
<dbReference type="AlphaFoldDB" id="A0A0G0N0P9"/>
<proteinExistence type="predicted"/>
<sequence>MINLRGTNTAFGNVGNYETMRVSNVTSQTVTFTSAKSRYYGDGLSDEMLQRVPNYTDVTVNSSINWYPDDWIQPDGTINNGKGEGGVIFFRATGSVSINGTIHANAKGYIGFQDDDPNYGSGNYSAGGNGGESLCGIGGAGGYIAAGANGAAGGGSGQNTTTSYLGGNGYCGGGGGTSLNTSGGVGSTTSGGAGGGGANHYGGGGGGGYGIYGIGGSPTGGLPYSGINGGTNTSGNGGYNGVNSSYAGGGGGGSYGTADLSKMFFGSAGGEGGEYTNTVSYTSSISGKGGDGGGIVSIVANSVTVLGNLQVNGENGGNGGAGAAYVDAGGGGGAGGSIRVAGDSLNLGTTKTTVTGGTGGNGYAASTTPYAAAAGGTAGNGRIAAFYGTSLVGSPAEAVSYSLSYNTYAAYVSDEIHTPSSTALNNISWTENLPTNTEIQVQTRSGSTPDSTDGTWEAWKPATLTTNYKVLETADTHTNWTGSNMTVAEGDIIRNIDYYEDEDESTVGNLTKLTATASNGYAEATISASDISTYQYLTAWIRSSSTSGSVKLGIGEAAATENEITVYIDGVNTWQKVYWDISAISSTARDAITKLRVTSVPNSAVVYIDNIKGENYLSNAAGSTISSTADEYMQYRFILSTTDTASTPTLSAVRINLTNLSGTYTVDADRIREINSEDYPSVSRLTVVEKNLDSDRRVHVSSSDNSVTLNSSVDLGTGNDGSITVTSDGSINVSNIITGRSCGDGGDAVNYNVTLESSPSTGCLAVGDEVLLINLRGTNTAFGNVGNYETLRISSVGQTITFTTSKTKYYGDGLSDDTNIGLDAAASP</sequence>
<dbReference type="EMBL" id="LBWK01000001">
    <property type="protein sequence ID" value="KKR06416.1"/>
    <property type="molecule type" value="Genomic_DNA"/>
</dbReference>
<evidence type="ECO:0000313" key="1">
    <source>
        <dbReference type="EMBL" id="KKR06416.1"/>
    </source>
</evidence>
<gene>
    <name evidence="1" type="ORF">UT34_C0001G0456</name>
</gene>
<dbReference type="Proteomes" id="UP000034799">
    <property type="component" value="Unassembled WGS sequence"/>
</dbReference>
<comment type="caution">
    <text evidence="1">The sequence shown here is derived from an EMBL/GenBank/DDBJ whole genome shotgun (WGS) entry which is preliminary data.</text>
</comment>
<name>A0A0G0N0P9_9BACT</name>
<evidence type="ECO:0000313" key="2">
    <source>
        <dbReference type="Proteomes" id="UP000034799"/>
    </source>
</evidence>
<accession>A0A0G0N0P9</accession>
<reference evidence="1 2" key="1">
    <citation type="journal article" date="2015" name="Nature">
        <title>rRNA introns, odd ribosomes, and small enigmatic genomes across a large radiation of phyla.</title>
        <authorList>
            <person name="Brown C.T."/>
            <person name="Hug L.A."/>
            <person name="Thomas B.C."/>
            <person name="Sharon I."/>
            <person name="Castelle C.J."/>
            <person name="Singh A."/>
            <person name="Wilkins M.J."/>
            <person name="Williams K.H."/>
            <person name="Banfield J.F."/>
        </authorList>
    </citation>
    <scope>NUCLEOTIDE SEQUENCE [LARGE SCALE GENOMIC DNA]</scope>
</reference>